<feature type="signal peptide" evidence="1">
    <location>
        <begin position="1"/>
        <end position="22"/>
    </location>
</feature>
<dbReference type="EMBL" id="WTYH01000001">
    <property type="protein sequence ID" value="MXO92190.1"/>
    <property type="molecule type" value="Genomic_DNA"/>
</dbReference>
<proteinExistence type="predicted"/>
<accession>A0A844ZY99</accession>
<dbReference type="OrthoDB" id="6198264at2"/>
<protein>
    <submittedName>
        <fullName evidence="2">Alpha/beta hydrolase</fullName>
    </submittedName>
</protein>
<comment type="caution">
    <text evidence="2">The sequence shown here is derived from an EMBL/GenBank/DDBJ whole genome shotgun (WGS) entry which is preliminary data.</text>
</comment>
<organism evidence="2 3">
    <name type="scientific">Aurantiacibacter arachoides</name>
    <dbReference type="NCBI Taxonomy" id="1850444"/>
    <lineage>
        <taxon>Bacteria</taxon>
        <taxon>Pseudomonadati</taxon>
        <taxon>Pseudomonadota</taxon>
        <taxon>Alphaproteobacteria</taxon>
        <taxon>Sphingomonadales</taxon>
        <taxon>Erythrobacteraceae</taxon>
        <taxon>Aurantiacibacter</taxon>
    </lineage>
</organism>
<keyword evidence="3" id="KW-1185">Reference proteome</keyword>
<sequence>MRCFALLFAPVLAAVFAAPATARDEVGAARYVSAQHAAVERAALAAFGPFRVIDDRTVAIVDVTDERSPDQFVALLARYPGIATLDFVEAPGTHDDRANFALARMVRAHGIATRAPAGGSVRSGAVELFLAGVSRTIDAGSEFAVHGWLDERGRGAQDFPEEALEHRRYLDFYMEMGMGAAEARAFYTMTNSVPFEGALWLTGREMQGWMDGRETAVSPSLAPVPSLAYASLPL</sequence>
<dbReference type="AlphaFoldDB" id="A0A844ZY99"/>
<reference evidence="2 3" key="1">
    <citation type="submission" date="2019-12" db="EMBL/GenBank/DDBJ databases">
        <title>Genomic-based taxomic classification of the family Erythrobacteraceae.</title>
        <authorList>
            <person name="Xu L."/>
        </authorList>
    </citation>
    <scope>NUCLEOTIDE SEQUENCE [LARGE SCALE GENOMIC DNA]</scope>
    <source>
        <strain evidence="2 3">RC4-10-4</strain>
    </source>
</reference>
<keyword evidence="2" id="KW-0378">Hydrolase</keyword>
<gene>
    <name evidence="2" type="ORF">GRI62_01035</name>
</gene>
<dbReference type="GO" id="GO:0016787">
    <property type="term" value="F:hydrolase activity"/>
    <property type="evidence" value="ECO:0007669"/>
    <property type="project" value="UniProtKB-KW"/>
</dbReference>
<evidence type="ECO:0000313" key="2">
    <source>
        <dbReference type="EMBL" id="MXO92190.1"/>
    </source>
</evidence>
<dbReference type="Proteomes" id="UP000460626">
    <property type="component" value="Unassembled WGS sequence"/>
</dbReference>
<keyword evidence="1" id="KW-0732">Signal</keyword>
<evidence type="ECO:0000256" key="1">
    <source>
        <dbReference type="SAM" id="SignalP"/>
    </source>
</evidence>
<evidence type="ECO:0000313" key="3">
    <source>
        <dbReference type="Proteomes" id="UP000460626"/>
    </source>
</evidence>
<name>A0A844ZY99_9SPHN</name>
<feature type="chain" id="PRO_5032474341" evidence="1">
    <location>
        <begin position="23"/>
        <end position="234"/>
    </location>
</feature>